<gene>
    <name evidence="1" type="ORF">SAMN04488511_11725</name>
</gene>
<organism evidence="1 2">
    <name type="scientific">Pedobacter suwonensis</name>
    <dbReference type="NCBI Taxonomy" id="332999"/>
    <lineage>
        <taxon>Bacteria</taxon>
        <taxon>Pseudomonadati</taxon>
        <taxon>Bacteroidota</taxon>
        <taxon>Sphingobacteriia</taxon>
        <taxon>Sphingobacteriales</taxon>
        <taxon>Sphingobacteriaceae</taxon>
        <taxon>Pedobacter</taxon>
    </lineage>
</organism>
<dbReference type="RefSeq" id="WP_244278867.1">
    <property type="nucleotide sequence ID" value="NZ_CP031708.1"/>
</dbReference>
<name>A0A1I0TZM2_9SPHI</name>
<dbReference type="GO" id="GO:0006401">
    <property type="term" value="P:RNA catabolic process"/>
    <property type="evidence" value="ECO:0007669"/>
    <property type="project" value="InterPro"/>
</dbReference>
<reference evidence="2" key="1">
    <citation type="submission" date="2016-10" db="EMBL/GenBank/DDBJ databases">
        <authorList>
            <person name="Varghese N."/>
            <person name="Submissions S."/>
        </authorList>
    </citation>
    <scope>NUCLEOTIDE SEQUENCE [LARGE SCALE GENOMIC DNA]</scope>
    <source>
        <strain evidence="2">DSM 18130</strain>
    </source>
</reference>
<dbReference type="SUPFAM" id="SSF143011">
    <property type="entry name" value="RelE-like"/>
    <property type="match status" value="1"/>
</dbReference>
<keyword evidence="2" id="KW-1185">Reference proteome</keyword>
<dbReference type="STRING" id="332999.SAMN04488511_11725"/>
<proteinExistence type="predicted"/>
<dbReference type="InterPro" id="IPR009614">
    <property type="entry name" value="YoeB_toxin"/>
</dbReference>
<dbReference type="Proteomes" id="UP000198836">
    <property type="component" value="Unassembled WGS sequence"/>
</dbReference>
<accession>A0A1I0TZM2</accession>
<dbReference type="Gene3D" id="3.30.2310.20">
    <property type="entry name" value="RelE-like"/>
    <property type="match status" value="1"/>
</dbReference>
<dbReference type="AlphaFoldDB" id="A0A1I0TZM2"/>
<evidence type="ECO:0000313" key="1">
    <source>
        <dbReference type="EMBL" id="SFA57087.1"/>
    </source>
</evidence>
<dbReference type="GO" id="GO:0004519">
    <property type="term" value="F:endonuclease activity"/>
    <property type="evidence" value="ECO:0007669"/>
    <property type="project" value="InterPro"/>
</dbReference>
<dbReference type="Pfam" id="PF06769">
    <property type="entry name" value="YoeB_toxin"/>
    <property type="match status" value="1"/>
</dbReference>
<dbReference type="InterPro" id="IPR035093">
    <property type="entry name" value="RelE/ParE_toxin_dom_sf"/>
</dbReference>
<protein>
    <submittedName>
        <fullName evidence="1">YoeB-like toxin of type II toxin-antitoxin system</fullName>
    </submittedName>
</protein>
<dbReference type="EMBL" id="FOJM01000017">
    <property type="protein sequence ID" value="SFA57087.1"/>
    <property type="molecule type" value="Genomic_DNA"/>
</dbReference>
<dbReference type="GeneID" id="96616385"/>
<sequence>MGKYFVDITDQAKKQLAEIFKSGDKASIKKLQQIFIELSIHPKSGVGKPEQLKFEFSGYWSRQVNKKID</sequence>
<evidence type="ECO:0000313" key="2">
    <source>
        <dbReference type="Proteomes" id="UP000198836"/>
    </source>
</evidence>